<keyword evidence="2" id="KW-1185">Reference proteome</keyword>
<dbReference type="Gene3D" id="2.60.120.10">
    <property type="entry name" value="Jelly Rolls"/>
    <property type="match status" value="1"/>
</dbReference>
<proteinExistence type="predicted"/>
<dbReference type="EMBL" id="JALN02000001">
    <property type="protein sequence ID" value="KDE98366.1"/>
    <property type="molecule type" value="Genomic_DNA"/>
</dbReference>
<dbReference type="OrthoDB" id="5190473at2"/>
<dbReference type="STRING" id="1440774.Y900_005295"/>
<dbReference type="PANTHER" id="PTHR37694">
    <property type="entry name" value="SLR8022 PROTEIN"/>
    <property type="match status" value="1"/>
</dbReference>
<evidence type="ECO:0000313" key="2">
    <source>
        <dbReference type="Proteomes" id="UP000022835"/>
    </source>
</evidence>
<comment type="caution">
    <text evidence="1">The sequence shown here is derived from an EMBL/GenBank/DDBJ whole genome shotgun (WGS) entry which is preliminary data.</text>
</comment>
<dbReference type="SUPFAM" id="SSF51182">
    <property type="entry name" value="RmlC-like cupins"/>
    <property type="match status" value="1"/>
</dbReference>
<sequence>MESISLNQLADEQLTAARSSNSGRAAHTVHGGHDHQLRQTLIALASGHELSEHHTPGETTLQVLRGRVRLATPDDAWEGQAGDLLVVPRDRHGLQAIDDSVILLTVLADS</sequence>
<protein>
    <submittedName>
        <fullName evidence="1">LuxR family transcriptional regulator</fullName>
    </submittedName>
</protein>
<organism evidence="1 2">
    <name type="scientific">Mycolicibacterium aromaticivorans JS19b1 = JCM 16368</name>
    <dbReference type="NCBI Taxonomy" id="1440774"/>
    <lineage>
        <taxon>Bacteria</taxon>
        <taxon>Bacillati</taxon>
        <taxon>Actinomycetota</taxon>
        <taxon>Actinomycetes</taxon>
        <taxon>Mycobacteriales</taxon>
        <taxon>Mycobacteriaceae</taxon>
        <taxon>Mycolicibacterium</taxon>
    </lineage>
</organism>
<accession>A0A064CFC4</accession>
<name>A0A064CFC4_9MYCO</name>
<dbReference type="PANTHER" id="PTHR37694:SF1">
    <property type="entry name" value="SLR8022 PROTEIN"/>
    <property type="match status" value="1"/>
</dbReference>
<dbReference type="RefSeq" id="WP_036339752.1">
    <property type="nucleotide sequence ID" value="NZ_JALN02000001.1"/>
</dbReference>
<reference evidence="1" key="1">
    <citation type="submission" date="2014-05" db="EMBL/GenBank/DDBJ databases">
        <title>Genome sequence of Mycobacterium aromaticivorans strain JS19b1T (= DSM 45407T).</title>
        <authorList>
            <person name="Kwak Y."/>
            <person name="Park G.-S."/>
            <person name="Li Q.X."/>
            <person name="Lee S.-E."/>
            <person name="Shin J.-H."/>
        </authorList>
    </citation>
    <scope>NUCLEOTIDE SEQUENCE [LARGE SCALE GENOMIC DNA]</scope>
    <source>
        <strain evidence="1">JS19b1</strain>
    </source>
</reference>
<gene>
    <name evidence="1" type="ORF">Y900_005295</name>
</gene>
<dbReference type="CDD" id="cd02230">
    <property type="entry name" value="cupin_HP0902-like"/>
    <property type="match status" value="1"/>
</dbReference>
<evidence type="ECO:0000313" key="1">
    <source>
        <dbReference type="EMBL" id="KDE98366.1"/>
    </source>
</evidence>
<dbReference type="AlphaFoldDB" id="A0A064CFC4"/>
<dbReference type="InterPro" id="IPR014710">
    <property type="entry name" value="RmlC-like_jellyroll"/>
</dbReference>
<dbReference type="eggNOG" id="COG1917">
    <property type="taxonomic scope" value="Bacteria"/>
</dbReference>
<dbReference type="Proteomes" id="UP000022835">
    <property type="component" value="Unassembled WGS sequence"/>
</dbReference>
<dbReference type="InterPro" id="IPR011051">
    <property type="entry name" value="RmlC_Cupin_sf"/>
</dbReference>